<protein>
    <submittedName>
        <fullName evidence="3">Uncharacterized protein</fullName>
    </submittedName>
</protein>
<name>A0A251S719_HELAN</name>
<feature type="signal peptide" evidence="1">
    <location>
        <begin position="1"/>
        <end position="15"/>
    </location>
</feature>
<evidence type="ECO:0000256" key="1">
    <source>
        <dbReference type="SAM" id="SignalP"/>
    </source>
</evidence>
<feature type="chain" id="PRO_5041085738" evidence="1">
    <location>
        <begin position="16"/>
        <end position="92"/>
    </location>
</feature>
<gene>
    <name evidence="3" type="ORF">HannXRQ_Chr15g0471331</name>
    <name evidence="2" type="ORF">HanXRQr2_Chr15g0680551</name>
</gene>
<dbReference type="InParanoid" id="A0A251S719"/>
<sequence>MHLSIVLCADILVTAHLEDSLAVQKKKIDRERRVRLEKEYAERERELRRPSYSGVDHGGCGWLWMMEAALVIKVNDIDDGTVMVYGSDGRRG</sequence>
<dbReference type="EMBL" id="CM007904">
    <property type="protein sequence ID" value="OTF94372.1"/>
    <property type="molecule type" value="Genomic_DNA"/>
</dbReference>
<organism evidence="3 4">
    <name type="scientific">Helianthus annuus</name>
    <name type="common">Common sunflower</name>
    <dbReference type="NCBI Taxonomy" id="4232"/>
    <lineage>
        <taxon>Eukaryota</taxon>
        <taxon>Viridiplantae</taxon>
        <taxon>Streptophyta</taxon>
        <taxon>Embryophyta</taxon>
        <taxon>Tracheophyta</taxon>
        <taxon>Spermatophyta</taxon>
        <taxon>Magnoliopsida</taxon>
        <taxon>eudicotyledons</taxon>
        <taxon>Gunneridae</taxon>
        <taxon>Pentapetalae</taxon>
        <taxon>asterids</taxon>
        <taxon>campanulids</taxon>
        <taxon>Asterales</taxon>
        <taxon>Asteraceae</taxon>
        <taxon>Asteroideae</taxon>
        <taxon>Heliantheae alliance</taxon>
        <taxon>Heliantheae</taxon>
        <taxon>Helianthus</taxon>
    </lineage>
</organism>
<proteinExistence type="predicted"/>
<keyword evidence="4" id="KW-1185">Reference proteome</keyword>
<evidence type="ECO:0000313" key="2">
    <source>
        <dbReference type="EMBL" id="KAF5763470.1"/>
    </source>
</evidence>
<dbReference type="Gramene" id="mRNA:HanXRQr2_Chr15g0680551">
    <property type="protein sequence ID" value="mRNA:HanXRQr2_Chr15g0680551"/>
    <property type="gene ID" value="HanXRQr2_Chr15g0680551"/>
</dbReference>
<keyword evidence="1" id="KW-0732">Signal</keyword>
<reference evidence="2 4" key="1">
    <citation type="journal article" date="2017" name="Nature">
        <title>The sunflower genome provides insights into oil metabolism, flowering and Asterid evolution.</title>
        <authorList>
            <person name="Badouin H."/>
            <person name="Gouzy J."/>
            <person name="Grassa C.J."/>
            <person name="Murat F."/>
            <person name="Staton S.E."/>
            <person name="Cottret L."/>
            <person name="Lelandais-Briere C."/>
            <person name="Owens G.L."/>
            <person name="Carrere S."/>
            <person name="Mayjonade B."/>
            <person name="Legrand L."/>
            <person name="Gill N."/>
            <person name="Kane N.C."/>
            <person name="Bowers J.E."/>
            <person name="Hubner S."/>
            <person name="Bellec A."/>
            <person name="Berard A."/>
            <person name="Berges H."/>
            <person name="Blanchet N."/>
            <person name="Boniface M.C."/>
            <person name="Brunel D."/>
            <person name="Catrice O."/>
            <person name="Chaidir N."/>
            <person name="Claudel C."/>
            <person name="Donnadieu C."/>
            <person name="Faraut T."/>
            <person name="Fievet G."/>
            <person name="Helmstetter N."/>
            <person name="King M."/>
            <person name="Knapp S.J."/>
            <person name="Lai Z."/>
            <person name="Le Paslier M.C."/>
            <person name="Lippi Y."/>
            <person name="Lorenzon L."/>
            <person name="Mandel J.R."/>
            <person name="Marage G."/>
            <person name="Marchand G."/>
            <person name="Marquand E."/>
            <person name="Bret-Mestries E."/>
            <person name="Morien E."/>
            <person name="Nambeesan S."/>
            <person name="Nguyen T."/>
            <person name="Pegot-Espagnet P."/>
            <person name="Pouilly N."/>
            <person name="Raftis F."/>
            <person name="Sallet E."/>
            <person name="Schiex T."/>
            <person name="Thomas J."/>
            <person name="Vandecasteele C."/>
            <person name="Vares D."/>
            <person name="Vear F."/>
            <person name="Vautrin S."/>
            <person name="Crespi M."/>
            <person name="Mangin B."/>
            <person name="Burke J.M."/>
            <person name="Salse J."/>
            <person name="Munos S."/>
            <person name="Vincourt P."/>
            <person name="Rieseberg L.H."/>
            <person name="Langlade N.B."/>
        </authorList>
    </citation>
    <scope>NUCLEOTIDE SEQUENCE [LARGE SCALE GENOMIC DNA]</scope>
    <source>
        <strain evidence="4">cv. SF193</strain>
        <tissue evidence="2">Leaves</tissue>
    </source>
</reference>
<evidence type="ECO:0000313" key="4">
    <source>
        <dbReference type="Proteomes" id="UP000215914"/>
    </source>
</evidence>
<accession>A0A251S719</accession>
<reference evidence="3" key="2">
    <citation type="submission" date="2017-02" db="EMBL/GenBank/DDBJ databases">
        <title>Sunflower complete genome.</title>
        <authorList>
            <person name="Langlade N."/>
            <person name="Munos S."/>
        </authorList>
    </citation>
    <scope>NUCLEOTIDE SEQUENCE [LARGE SCALE GENOMIC DNA]</scope>
    <source>
        <tissue evidence="3">Leaves</tissue>
    </source>
</reference>
<dbReference type="AlphaFoldDB" id="A0A251S719"/>
<reference evidence="2" key="3">
    <citation type="submission" date="2020-06" db="EMBL/GenBank/DDBJ databases">
        <title>Helianthus annuus Genome sequencing and assembly Release 2.</title>
        <authorList>
            <person name="Gouzy J."/>
            <person name="Langlade N."/>
            <person name="Munos S."/>
        </authorList>
    </citation>
    <scope>NUCLEOTIDE SEQUENCE</scope>
    <source>
        <tissue evidence="2">Leaves</tissue>
    </source>
</reference>
<dbReference type="Proteomes" id="UP000215914">
    <property type="component" value="Chromosome 15"/>
</dbReference>
<dbReference type="EMBL" id="MNCJ02000330">
    <property type="protein sequence ID" value="KAF5763470.1"/>
    <property type="molecule type" value="Genomic_DNA"/>
</dbReference>
<evidence type="ECO:0000313" key="3">
    <source>
        <dbReference type="EMBL" id="OTF94372.1"/>
    </source>
</evidence>